<evidence type="ECO:0000313" key="2">
    <source>
        <dbReference type="Proteomes" id="UP000092876"/>
    </source>
</evidence>
<dbReference type="GeneID" id="94234805"/>
<proteinExistence type="predicted"/>
<dbReference type="RefSeq" id="WP_017097200.1">
    <property type="nucleotide sequence ID" value="NZ_AP025461.1"/>
</dbReference>
<evidence type="ECO:0008006" key="3">
    <source>
        <dbReference type="Google" id="ProtNLM"/>
    </source>
</evidence>
<evidence type="ECO:0000313" key="1">
    <source>
        <dbReference type="EMBL" id="SBS64320.1"/>
    </source>
</evidence>
<dbReference type="AlphaFoldDB" id="A0A1C3ISG0"/>
<sequence>MNELDTWLERIGNWYKDRKHDQVEKLEPLILTPPDALWGPLITDEQSKGIACWLDGCLRIFTFYRYKDEILTASTKLPPPSPPSISNELCGSHHQEKAFQYLMFAYSKLQAVSCNPKSEPDLQEWCTQRLQHLCVLALEFTNQQQEPRWKEESEKLIESHVRFMASQHQNDDQGIALRQLH</sequence>
<gene>
    <name evidence="1" type="ORF">VAT7223_02121</name>
</gene>
<protein>
    <recommendedName>
        <fullName evidence="3">Transcriptional regulator</fullName>
    </recommendedName>
</protein>
<accession>A0A1C3ISG0</accession>
<name>A0A1C3ISG0_9VIBR</name>
<dbReference type="EMBL" id="FLQP01000028">
    <property type="protein sequence ID" value="SBS64320.1"/>
    <property type="molecule type" value="Genomic_DNA"/>
</dbReference>
<dbReference type="Proteomes" id="UP000092876">
    <property type="component" value="Unassembled WGS sequence"/>
</dbReference>
<reference evidence="2" key="1">
    <citation type="submission" date="2016-06" db="EMBL/GenBank/DDBJ databases">
        <authorList>
            <person name="Rodrigo-Torres Lidia"/>
            <person name="Arahal R.David."/>
        </authorList>
    </citation>
    <scope>NUCLEOTIDE SEQUENCE [LARGE SCALE GENOMIC DNA]</scope>
    <source>
        <strain evidence="2">CECT 7223</strain>
    </source>
</reference>
<organism evidence="1 2">
    <name type="scientific">Vibrio atlanticus</name>
    <dbReference type="NCBI Taxonomy" id="693153"/>
    <lineage>
        <taxon>Bacteria</taxon>
        <taxon>Pseudomonadati</taxon>
        <taxon>Pseudomonadota</taxon>
        <taxon>Gammaproteobacteria</taxon>
        <taxon>Vibrionales</taxon>
        <taxon>Vibrionaceae</taxon>
        <taxon>Vibrio</taxon>
    </lineage>
</organism>